<keyword evidence="4" id="KW-0067">ATP-binding</keyword>
<dbReference type="Pfam" id="PF04851">
    <property type="entry name" value="ResIII"/>
    <property type="match status" value="1"/>
</dbReference>
<evidence type="ECO:0000256" key="4">
    <source>
        <dbReference type="ARBA" id="ARBA00022840"/>
    </source>
</evidence>
<dbReference type="HOGENOM" id="CLU_1369771_0_0_6"/>
<evidence type="ECO:0000256" key="5">
    <source>
        <dbReference type="SAM" id="MobiDB-lite"/>
    </source>
</evidence>
<dbReference type="SUPFAM" id="SSF52540">
    <property type="entry name" value="P-loop containing nucleoside triphosphate hydrolases"/>
    <property type="match status" value="1"/>
</dbReference>
<evidence type="ECO:0000313" key="7">
    <source>
        <dbReference type="EMBL" id="AJE21651.1"/>
    </source>
</evidence>
<dbReference type="AlphaFoldDB" id="A0A0C4WMP7"/>
<evidence type="ECO:0000256" key="3">
    <source>
        <dbReference type="ARBA" id="ARBA00022806"/>
    </source>
</evidence>
<evidence type="ECO:0000259" key="6">
    <source>
        <dbReference type="PROSITE" id="PS51192"/>
    </source>
</evidence>
<sequence>MLRDNSIGCDLHDERFGGEIIDVAFAGTLRLDQETAVSAMLHHDTGVLCAPTAFGKTVTAAALIARRGVDTLVLVHRTELLKQWQERLQVFLGVGKGVVGTIGGGKAKPTGKIDIAVMQSVSRQGEVNPLVEHYGQVIVDECHHVGAVSFDAILKRTKARFVLGLTATPIRRDGQHRSSSCSAGRSGTQRLSRQVHPMT</sequence>
<dbReference type="KEGG" id="acx:Achr_22020"/>
<dbReference type="GO" id="GO:0003677">
    <property type="term" value="F:DNA binding"/>
    <property type="evidence" value="ECO:0007669"/>
    <property type="project" value="InterPro"/>
</dbReference>
<accession>A0A0C4WMP7</accession>
<evidence type="ECO:0000256" key="1">
    <source>
        <dbReference type="ARBA" id="ARBA00022741"/>
    </source>
</evidence>
<protein>
    <submittedName>
        <fullName evidence="7">DNA primase/type III restriction enzyme/DEAD/DEAH box helicase</fullName>
    </submittedName>
</protein>
<feature type="compositionally biased region" description="Polar residues" evidence="5">
    <location>
        <begin position="177"/>
        <end position="192"/>
    </location>
</feature>
<feature type="domain" description="Helicase ATP-binding" evidence="6">
    <location>
        <begin position="37"/>
        <end position="187"/>
    </location>
</feature>
<keyword evidence="3 7" id="KW-0347">Helicase</keyword>
<dbReference type="EMBL" id="CP010415">
    <property type="protein sequence ID" value="AJE21651.1"/>
    <property type="molecule type" value="Genomic_DNA"/>
</dbReference>
<organism evidence="7 8">
    <name type="scientific">Azotobacter chroococcum NCIMB 8003</name>
    <dbReference type="NCBI Taxonomy" id="1328314"/>
    <lineage>
        <taxon>Bacteria</taxon>
        <taxon>Pseudomonadati</taxon>
        <taxon>Pseudomonadota</taxon>
        <taxon>Gammaproteobacteria</taxon>
        <taxon>Pseudomonadales</taxon>
        <taxon>Pseudomonadaceae</taxon>
        <taxon>Azotobacter</taxon>
    </lineage>
</organism>
<dbReference type="InterPro" id="IPR027417">
    <property type="entry name" value="P-loop_NTPase"/>
</dbReference>
<evidence type="ECO:0000313" key="8">
    <source>
        <dbReference type="Proteomes" id="UP000068210"/>
    </source>
</evidence>
<keyword evidence="2" id="KW-0378">Hydrolase</keyword>
<dbReference type="GO" id="GO:0005524">
    <property type="term" value="F:ATP binding"/>
    <property type="evidence" value="ECO:0007669"/>
    <property type="project" value="UniProtKB-KW"/>
</dbReference>
<dbReference type="InterPro" id="IPR014001">
    <property type="entry name" value="Helicase_ATP-bd"/>
</dbReference>
<feature type="region of interest" description="Disordered" evidence="5">
    <location>
        <begin position="172"/>
        <end position="199"/>
    </location>
</feature>
<dbReference type="GO" id="GO:0016787">
    <property type="term" value="F:hydrolase activity"/>
    <property type="evidence" value="ECO:0007669"/>
    <property type="project" value="UniProtKB-KW"/>
</dbReference>
<keyword evidence="1" id="KW-0547">Nucleotide-binding</keyword>
<proteinExistence type="predicted"/>
<name>A0A0C4WMP7_9GAMM</name>
<dbReference type="CDD" id="cd17926">
    <property type="entry name" value="DEXHc_RE"/>
    <property type="match status" value="1"/>
</dbReference>
<dbReference type="InterPro" id="IPR050615">
    <property type="entry name" value="ATP-dep_DNA_Helicase"/>
</dbReference>
<dbReference type="GO" id="GO:0004386">
    <property type="term" value="F:helicase activity"/>
    <property type="evidence" value="ECO:0007669"/>
    <property type="project" value="UniProtKB-KW"/>
</dbReference>
<dbReference type="Proteomes" id="UP000068210">
    <property type="component" value="Chromosome"/>
</dbReference>
<reference evidence="7 8" key="1">
    <citation type="journal article" date="2015" name="PLoS ONE">
        <title>Azotobacter Genomes: The Genome of Azotobacter chroococcum NCIMB 8003 (ATCC 4412).</title>
        <authorList>
            <person name="Robson R.L."/>
            <person name="Jones R."/>
            <person name="Robson R.M."/>
            <person name="Schwartz A."/>
            <person name="Richardson T.H."/>
        </authorList>
    </citation>
    <scope>NUCLEOTIDE SEQUENCE [LARGE SCALE GENOMIC DNA]</scope>
    <source>
        <strain evidence="7 8">NCIMB 8003</strain>
    </source>
</reference>
<dbReference type="PANTHER" id="PTHR11274">
    <property type="entry name" value="RAD25/XP-B DNA REPAIR HELICASE"/>
    <property type="match status" value="1"/>
</dbReference>
<gene>
    <name evidence="7" type="ORF">Achr_22020</name>
</gene>
<dbReference type="Gene3D" id="3.40.50.300">
    <property type="entry name" value="P-loop containing nucleotide triphosphate hydrolases"/>
    <property type="match status" value="1"/>
</dbReference>
<dbReference type="InterPro" id="IPR006935">
    <property type="entry name" value="Helicase/UvrB_N"/>
</dbReference>
<dbReference type="PANTHER" id="PTHR11274:SF0">
    <property type="entry name" value="GENERAL TRANSCRIPTION AND DNA REPAIR FACTOR IIH HELICASE SUBUNIT XPB"/>
    <property type="match status" value="1"/>
</dbReference>
<dbReference type="PROSITE" id="PS51192">
    <property type="entry name" value="HELICASE_ATP_BIND_1"/>
    <property type="match status" value="1"/>
</dbReference>
<dbReference type="SMART" id="SM00487">
    <property type="entry name" value="DEXDc"/>
    <property type="match status" value="1"/>
</dbReference>
<dbReference type="STRING" id="1328314.Achr_22020"/>
<keyword evidence="8" id="KW-1185">Reference proteome</keyword>
<evidence type="ECO:0000256" key="2">
    <source>
        <dbReference type="ARBA" id="ARBA00022801"/>
    </source>
</evidence>